<evidence type="ECO:0000256" key="6">
    <source>
        <dbReference type="ARBA" id="ARBA00023125"/>
    </source>
</evidence>
<dbReference type="InterPro" id="IPR001789">
    <property type="entry name" value="Sig_transdc_resp-reg_receiver"/>
</dbReference>
<dbReference type="SMART" id="SM00342">
    <property type="entry name" value="HTH_ARAC"/>
    <property type="match status" value="1"/>
</dbReference>
<dbReference type="PROSITE" id="PS50110">
    <property type="entry name" value="RESPONSE_REGULATORY"/>
    <property type="match status" value="1"/>
</dbReference>
<dbReference type="InterPro" id="IPR011006">
    <property type="entry name" value="CheY-like_superfamily"/>
</dbReference>
<dbReference type="Gene3D" id="1.10.10.60">
    <property type="entry name" value="Homeodomain-like"/>
    <property type="match status" value="2"/>
</dbReference>
<keyword evidence="4" id="KW-0902">Two-component regulatory system</keyword>
<evidence type="ECO:0000256" key="2">
    <source>
        <dbReference type="ARBA" id="ARBA00022490"/>
    </source>
</evidence>
<evidence type="ECO:0000256" key="4">
    <source>
        <dbReference type="ARBA" id="ARBA00023012"/>
    </source>
</evidence>
<keyword evidence="6 11" id="KW-0238">DNA-binding</keyword>
<evidence type="ECO:0000256" key="7">
    <source>
        <dbReference type="ARBA" id="ARBA00023163"/>
    </source>
</evidence>
<dbReference type="PROSITE" id="PS01124">
    <property type="entry name" value="HTH_ARAC_FAMILY_2"/>
    <property type="match status" value="1"/>
</dbReference>
<dbReference type="AlphaFoldDB" id="A0A1T2X1H3"/>
<evidence type="ECO:0000256" key="5">
    <source>
        <dbReference type="ARBA" id="ARBA00023015"/>
    </source>
</evidence>
<sequence length="532" mass="61770">MYKLMLVDDEEDVREGLLQEIDWEALGFVVVETAENGQEAIECIERSEPDIVVTDIHMPFMNGLQLAEWVRSHDPSIKIMILTGYDEFEYAQKAIKLQIDEYVLKPFSAADLKAALIKVKQQMDQEAAEKNNLITLKEHYIKSLPVLHRVFLSSLIARKCSLDEIRDKCERYELDISGSTYMVSAIQMDNNHQEENRYLLQFAVFNIAEEIVMKHRYGQVFMHHDHVVVLSISTTEDDGIISQETMDVLEEILQNVHRFLKITVTIGAGTVVRGLTELSSSYQEAVQALHYRLIHGNHRVIWIQDVEVKRENPLVFDDLKEQALIRCMKVGTMEEAQQMMDELFVIVESAPVSLQDFQIYWIEIWTAMMKVAKDMDVNYEQLFGSSTHPMMEIYQCNNALEAKNRMSHLCMKLMNCIAVERQTGYKKLVDEAKSYMKLHYAEQDISIHTVCKQLHISTGYFSHIFKKEAKTTFVNYLVDLRMEAAKELLRSTDLKAFEIGEKVGYSDPNYFSFSFRKRYGLSPKEYRNHDRG</sequence>
<dbReference type="SUPFAM" id="SSF46689">
    <property type="entry name" value="Homeodomain-like"/>
    <property type="match status" value="1"/>
</dbReference>
<dbReference type="Pfam" id="PF00072">
    <property type="entry name" value="Response_reg"/>
    <property type="match status" value="1"/>
</dbReference>
<dbReference type="InterPro" id="IPR041522">
    <property type="entry name" value="CdaR_GGDEF"/>
</dbReference>
<keyword evidence="12" id="KW-1185">Reference proteome</keyword>
<keyword evidence="7" id="KW-0804">Transcription</keyword>
<feature type="domain" description="HTH araC/xylS-type" evidence="9">
    <location>
        <begin position="430"/>
        <end position="529"/>
    </location>
</feature>
<dbReference type="CDD" id="cd17536">
    <property type="entry name" value="REC_YesN-like"/>
    <property type="match status" value="1"/>
</dbReference>
<dbReference type="STRING" id="1324314.BVG16_26830"/>
<dbReference type="OrthoDB" id="9794370at2"/>
<dbReference type="InterPro" id="IPR009057">
    <property type="entry name" value="Homeodomain-like_sf"/>
</dbReference>
<comment type="caution">
    <text evidence="11">The sequence shown here is derived from an EMBL/GenBank/DDBJ whole genome shotgun (WGS) entry which is preliminary data.</text>
</comment>
<dbReference type="GO" id="GO:0000160">
    <property type="term" value="P:phosphorelay signal transduction system"/>
    <property type="evidence" value="ECO:0007669"/>
    <property type="project" value="UniProtKB-KW"/>
</dbReference>
<dbReference type="InterPro" id="IPR051552">
    <property type="entry name" value="HptR"/>
</dbReference>
<dbReference type="SUPFAM" id="SSF52172">
    <property type="entry name" value="CheY-like"/>
    <property type="match status" value="1"/>
</dbReference>
<dbReference type="RefSeq" id="WP_078502276.1">
    <property type="nucleotide sequence ID" value="NZ_MSZX01000014.1"/>
</dbReference>
<dbReference type="InterPro" id="IPR020449">
    <property type="entry name" value="Tscrpt_reg_AraC-type_HTH"/>
</dbReference>
<keyword evidence="2" id="KW-0963">Cytoplasm</keyword>
<reference evidence="11 12" key="1">
    <citation type="submission" date="2017-01" db="EMBL/GenBank/DDBJ databases">
        <title>Genome analysis of Paenibacillus selenitrireducens ES3-24.</title>
        <authorList>
            <person name="Xu D."/>
            <person name="Yao R."/>
            <person name="Zheng S."/>
        </authorList>
    </citation>
    <scope>NUCLEOTIDE SEQUENCE [LARGE SCALE GENOMIC DNA]</scope>
    <source>
        <strain evidence="11 12">ES3-24</strain>
    </source>
</reference>
<dbReference type="InterPro" id="IPR018060">
    <property type="entry name" value="HTH_AraC"/>
</dbReference>
<dbReference type="GO" id="GO:0043565">
    <property type="term" value="F:sequence-specific DNA binding"/>
    <property type="evidence" value="ECO:0007669"/>
    <property type="project" value="InterPro"/>
</dbReference>
<evidence type="ECO:0000259" key="9">
    <source>
        <dbReference type="PROSITE" id="PS01124"/>
    </source>
</evidence>
<evidence type="ECO:0000259" key="10">
    <source>
        <dbReference type="PROSITE" id="PS50110"/>
    </source>
</evidence>
<protein>
    <submittedName>
        <fullName evidence="11">DNA-binding response regulator</fullName>
    </submittedName>
</protein>
<accession>A0A1T2X1H3</accession>
<evidence type="ECO:0000256" key="1">
    <source>
        <dbReference type="ARBA" id="ARBA00004496"/>
    </source>
</evidence>
<gene>
    <name evidence="11" type="ORF">BVG16_26830</name>
</gene>
<dbReference type="Gene3D" id="3.40.50.2300">
    <property type="match status" value="1"/>
</dbReference>
<dbReference type="GO" id="GO:0005737">
    <property type="term" value="C:cytoplasm"/>
    <property type="evidence" value="ECO:0007669"/>
    <property type="project" value="UniProtKB-SubCell"/>
</dbReference>
<dbReference type="Pfam" id="PF17853">
    <property type="entry name" value="GGDEF_2"/>
    <property type="match status" value="1"/>
</dbReference>
<dbReference type="EMBL" id="MSZX01000014">
    <property type="protein sequence ID" value="OPA73710.1"/>
    <property type="molecule type" value="Genomic_DNA"/>
</dbReference>
<feature type="domain" description="Response regulatory" evidence="10">
    <location>
        <begin position="3"/>
        <end position="120"/>
    </location>
</feature>
<dbReference type="Proteomes" id="UP000190188">
    <property type="component" value="Unassembled WGS sequence"/>
</dbReference>
<keyword evidence="3 8" id="KW-0597">Phosphoprotein</keyword>
<organism evidence="11 12">
    <name type="scientific">Paenibacillus selenitireducens</name>
    <dbReference type="NCBI Taxonomy" id="1324314"/>
    <lineage>
        <taxon>Bacteria</taxon>
        <taxon>Bacillati</taxon>
        <taxon>Bacillota</taxon>
        <taxon>Bacilli</taxon>
        <taxon>Bacillales</taxon>
        <taxon>Paenibacillaceae</taxon>
        <taxon>Paenibacillus</taxon>
    </lineage>
</organism>
<dbReference type="GO" id="GO:0003700">
    <property type="term" value="F:DNA-binding transcription factor activity"/>
    <property type="evidence" value="ECO:0007669"/>
    <property type="project" value="InterPro"/>
</dbReference>
<evidence type="ECO:0000256" key="8">
    <source>
        <dbReference type="PROSITE-ProRule" id="PRU00169"/>
    </source>
</evidence>
<keyword evidence="5" id="KW-0805">Transcription regulation</keyword>
<feature type="modified residue" description="4-aspartylphosphate" evidence="8">
    <location>
        <position position="55"/>
    </location>
</feature>
<dbReference type="SMART" id="SM00448">
    <property type="entry name" value="REC"/>
    <property type="match status" value="1"/>
</dbReference>
<dbReference type="PRINTS" id="PR00032">
    <property type="entry name" value="HTHARAC"/>
</dbReference>
<dbReference type="Pfam" id="PF12833">
    <property type="entry name" value="HTH_18"/>
    <property type="match status" value="1"/>
</dbReference>
<dbReference type="PANTHER" id="PTHR42713">
    <property type="entry name" value="HISTIDINE KINASE-RELATED"/>
    <property type="match status" value="1"/>
</dbReference>
<evidence type="ECO:0000313" key="11">
    <source>
        <dbReference type="EMBL" id="OPA73710.1"/>
    </source>
</evidence>
<evidence type="ECO:0000313" key="12">
    <source>
        <dbReference type="Proteomes" id="UP000190188"/>
    </source>
</evidence>
<comment type="subcellular location">
    <subcellularLocation>
        <location evidence="1">Cytoplasm</location>
    </subcellularLocation>
</comment>
<dbReference type="PANTHER" id="PTHR42713:SF3">
    <property type="entry name" value="TRANSCRIPTIONAL REGULATORY PROTEIN HPTR"/>
    <property type="match status" value="1"/>
</dbReference>
<evidence type="ECO:0000256" key="3">
    <source>
        <dbReference type="ARBA" id="ARBA00022553"/>
    </source>
</evidence>
<proteinExistence type="predicted"/>
<name>A0A1T2X1H3_9BACL</name>